<evidence type="ECO:0000313" key="2">
    <source>
        <dbReference type="EMBL" id="KAA8635957.1"/>
    </source>
</evidence>
<dbReference type="EMBL" id="NMPR01000007">
    <property type="protein sequence ID" value="KAA8635957.1"/>
    <property type="molecule type" value="Genomic_DNA"/>
</dbReference>
<evidence type="ECO:0000313" key="3">
    <source>
        <dbReference type="Proteomes" id="UP000433876"/>
    </source>
</evidence>
<reference evidence="2 3" key="1">
    <citation type="submission" date="2017-07" db="EMBL/GenBank/DDBJ databases">
        <title>Genome sequence of the Sordaria macrospora wild type strain R19027.</title>
        <authorList>
            <person name="Nowrousian M."/>
            <person name="Teichert I."/>
            <person name="Kueck U."/>
        </authorList>
    </citation>
    <scope>NUCLEOTIDE SEQUENCE [LARGE SCALE GENOMIC DNA]</scope>
    <source>
        <strain evidence="2 3">R19027</strain>
        <tissue evidence="2">Mycelium</tissue>
    </source>
</reference>
<sequence>MSSFTDSAAAHLHLDGIESLSRSHTPRHFSRQAAPQPPASPVDLLRSHVHPFPSLSEALADTNKDIFRYFDSFGSAKVLLIGDSSHGTSEFYAFRAALTRYMIEHHGYNIVACEADWPDAESIDRYVRRRPGPGPPATIESEAEAKRAGRELTFMRFPRWMWRNKETHDFVEWMRRWNEGKDVKKEATGFYGLDLYSMGSSMRAVIDYLEQVDKDMAEVARKSYRKLHEWSEDPHEYGLETLVSAGKGFKGYEDDVVQMLKKLLSKRLEYERIMWDGEEFHGGEQNARLVKDAEHYYKAMYYARDESWNLRDTHMFETLQRILDHRGSHSKAIVWAHNSHIGDARATSMGWSEDEINIGQLCKEAYGKKAFSIGCLGYTGRVAAAKRWDGDMSVMHVKPALPNSYEKLMHDTGIKNFVLDMRTKHCDNALRESLMEKKLERFIGVIYSPATERQSHYSFAVLPEQFDGIVYFDETEEVGALEVHQPHGPLEFDETWPFGL</sequence>
<dbReference type="InterPro" id="IPR007815">
    <property type="entry name" value="Emycin_Estase"/>
</dbReference>
<dbReference type="Proteomes" id="UP000433876">
    <property type="component" value="Unassembled WGS sequence"/>
</dbReference>
<dbReference type="PANTHER" id="PTHR31299">
    <property type="entry name" value="ESTERASE, PUTATIVE (AFU_ORTHOLOGUE AFUA_1G05850)-RELATED"/>
    <property type="match status" value="1"/>
</dbReference>
<comment type="caution">
    <text evidence="2">The sequence shown here is derived from an EMBL/GenBank/DDBJ whole genome shotgun (WGS) entry which is preliminary data.</text>
</comment>
<dbReference type="PANTHER" id="PTHR31299:SF0">
    <property type="entry name" value="ESTERASE, PUTATIVE (AFU_ORTHOLOGUE AFUA_1G05850)-RELATED"/>
    <property type="match status" value="1"/>
</dbReference>
<accession>A0A8S8ZYQ4</accession>
<dbReference type="Pfam" id="PF05139">
    <property type="entry name" value="Erythro_esteras"/>
    <property type="match status" value="1"/>
</dbReference>
<dbReference type="PIRSF" id="PIRSF036794">
    <property type="entry name" value="UCP_erythr_ester"/>
    <property type="match status" value="1"/>
</dbReference>
<name>A0A8S8ZYQ4_SORMA</name>
<proteinExistence type="predicted"/>
<dbReference type="CDD" id="cd14728">
    <property type="entry name" value="Ere-like"/>
    <property type="match status" value="1"/>
</dbReference>
<feature type="region of interest" description="Disordered" evidence="1">
    <location>
        <begin position="25"/>
        <end position="45"/>
    </location>
</feature>
<dbReference type="Gene3D" id="3.40.1660.10">
    <property type="entry name" value="EreA-like (biosynthetic domain)"/>
    <property type="match status" value="1"/>
</dbReference>
<organism evidence="2 3">
    <name type="scientific">Sordaria macrospora</name>
    <dbReference type="NCBI Taxonomy" id="5147"/>
    <lineage>
        <taxon>Eukaryota</taxon>
        <taxon>Fungi</taxon>
        <taxon>Dikarya</taxon>
        <taxon>Ascomycota</taxon>
        <taxon>Pezizomycotina</taxon>
        <taxon>Sordariomycetes</taxon>
        <taxon>Sordariomycetidae</taxon>
        <taxon>Sordariales</taxon>
        <taxon>Sordariaceae</taxon>
        <taxon>Sordaria</taxon>
    </lineage>
</organism>
<evidence type="ECO:0000256" key="1">
    <source>
        <dbReference type="SAM" id="MobiDB-lite"/>
    </source>
</evidence>
<protein>
    <recommendedName>
        <fullName evidence="4">Erythromycin esterase</fullName>
    </recommendedName>
</protein>
<dbReference type="GO" id="GO:0046677">
    <property type="term" value="P:response to antibiotic"/>
    <property type="evidence" value="ECO:0007669"/>
    <property type="project" value="InterPro"/>
</dbReference>
<dbReference type="InterPro" id="IPR014622">
    <property type="entry name" value="UCP036794_erythomycin"/>
</dbReference>
<dbReference type="Gene3D" id="3.30.1870.10">
    <property type="entry name" value="EreA-like, domain 2"/>
    <property type="match status" value="1"/>
</dbReference>
<dbReference type="OMA" id="RYGCLTP"/>
<dbReference type="InterPro" id="IPR052036">
    <property type="entry name" value="Hydrolase/PRTase-associated"/>
</dbReference>
<dbReference type="SUPFAM" id="SSF159501">
    <property type="entry name" value="EreA/ChaN-like"/>
    <property type="match status" value="1"/>
</dbReference>
<dbReference type="VEuPathDB" id="FungiDB:SMAC_03186"/>
<dbReference type="AlphaFoldDB" id="A0A8S8ZYQ4"/>
<gene>
    <name evidence="2" type="ORF">SMACR_03186</name>
</gene>
<evidence type="ECO:0008006" key="4">
    <source>
        <dbReference type="Google" id="ProtNLM"/>
    </source>
</evidence>